<proteinExistence type="predicted"/>
<gene>
    <name evidence="2" type="ORF">ZT3D7_G11734</name>
</gene>
<reference evidence="2 3" key="1">
    <citation type="submission" date="2016-06" db="EMBL/GenBank/DDBJ databases">
        <authorList>
            <person name="Kjaerup R.B."/>
            <person name="Dalgaard T.S."/>
            <person name="Juul-Madsen H.R."/>
        </authorList>
    </citation>
    <scope>NUCLEOTIDE SEQUENCE [LARGE SCALE GENOMIC DNA]</scope>
</reference>
<organism evidence="2 3">
    <name type="scientific">Zymoseptoria tritici (strain ST99CH_3D7)</name>
    <dbReference type="NCBI Taxonomy" id="1276538"/>
    <lineage>
        <taxon>Eukaryota</taxon>
        <taxon>Fungi</taxon>
        <taxon>Dikarya</taxon>
        <taxon>Ascomycota</taxon>
        <taxon>Pezizomycotina</taxon>
        <taxon>Dothideomycetes</taxon>
        <taxon>Dothideomycetidae</taxon>
        <taxon>Mycosphaerellales</taxon>
        <taxon>Mycosphaerellaceae</taxon>
        <taxon>Zymoseptoria</taxon>
    </lineage>
</organism>
<keyword evidence="3" id="KW-1185">Reference proteome</keyword>
<protein>
    <submittedName>
        <fullName evidence="2">Uncharacterized protein</fullName>
    </submittedName>
</protein>
<dbReference type="AlphaFoldDB" id="A0A1X7SA87"/>
<name>A0A1X7SA87_ZYMT9</name>
<feature type="compositionally biased region" description="Basic residues" evidence="1">
    <location>
        <begin position="15"/>
        <end position="33"/>
    </location>
</feature>
<evidence type="ECO:0000313" key="2">
    <source>
        <dbReference type="EMBL" id="SMQ56579.1"/>
    </source>
</evidence>
<dbReference type="EMBL" id="LT853708">
    <property type="protein sequence ID" value="SMQ56579.1"/>
    <property type="molecule type" value="Genomic_DNA"/>
</dbReference>
<feature type="region of interest" description="Disordered" evidence="1">
    <location>
        <begin position="1"/>
        <end position="33"/>
    </location>
</feature>
<evidence type="ECO:0000256" key="1">
    <source>
        <dbReference type="SAM" id="MobiDB-lite"/>
    </source>
</evidence>
<evidence type="ECO:0000313" key="3">
    <source>
        <dbReference type="Proteomes" id="UP000215127"/>
    </source>
</evidence>
<sequence length="75" mass="9261">MEQTSMSKTDVLPGRSRRHQSRRSRQRRRRRTRQLGYALRRAFVFLLQTLHRCFNRDIWFGVFRTRRDLSPPLPF</sequence>
<dbReference type="Proteomes" id="UP000215127">
    <property type="component" value="Chromosome 20"/>
</dbReference>
<accession>A0A1X7SA87</accession>